<feature type="chain" id="PRO_5046191383" evidence="9">
    <location>
        <begin position="22"/>
        <end position="492"/>
    </location>
</feature>
<sequence>MTFRTSLTTVALLLSCVYASAQSPDALQAVARKAIETHPDIGARLNGYRASVNEVDVGRAGYYPRLDLSASAGRDRDRIGSRDPQSSSIDRTGASLSLTQMLWDGLATHGEVRRLGHAKLTRYFEFVDTAEQVALEAVQAHYDVLRYRRLVALAEDNYVQHKASHDQILSRFRAGVSRGVDLEQAAARLALAESNLSTEVANLHDVSARYQRIVGELPPARIDAPAALKQGLPSGTEQALQTAVARNGAVAAAVENLRSVRAQADTRQAAFQPRIELRARSGVGHNYDSVRDQRRDTTAEVVVSWNLFNGGADHASVRQFADLVNQAADQRDRVCRDIRQTAVIAYNDTLKLVDQLRFLDANQLAIEKARDAYRKQFDIGQRSLLDLLNSENELYTARRAYANAEVDLDMAYARVHAATGNLLVALGLSRPGTGPQEAEGWSAGEDAAARCPAAGPEVALTPRAELDERARRLSNSQPEPARTLPAPAPAPR</sequence>
<comment type="similarity">
    <text evidence="2">Belongs to the outer membrane factor (OMF) (TC 1.B.17) family.</text>
</comment>
<dbReference type="Proteomes" id="UP001165541">
    <property type="component" value="Unassembled WGS sequence"/>
</dbReference>
<keyword evidence="5" id="KW-0812">Transmembrane</keyword>
<comment type="caution">
    <text evidence="10">The sequence shown here is derived from an EMBL/GenBank/DDBJ whole genome shotgun (WGS) entry which is preliminary data.</text>
</comment>
<evidence type="ECO:0000256" key="1">
    <source>
        <dbReference type="ARBA" id="ARBA00004442"/>
    </source>
</evidence>
<dbReference type="InterPro" id="IPR010130">
    <property type="entry name" value="T1SS_OMP_TolC"/>
</dbReference>
<dbReference type="PROSITE" id="PS51257">
    <property type="entry name" value="PROKAR_LIPOPROTEIN"/>
    <property type="match status" value="1"/>
</dbReference>
<evidence type="ECO:0000256" key="9">
    <source>
        <dbReference type="SAM" id="SignalP"/>
    </source>
</evidence>
<evidence type="ECO:0000256" key="8">
    <source>
        <dbReference type="SAM" id="MobiDB-lite"/>
    </source>
</evidence>
<dbReference type="SUPFAM" id="SSF56954">
    <property type="entry name" value="Outer membrane efflux proteins (OEP)"/>
    <property type="match status" value="1"/>
</dbReference>
<dbReference type="InterPro" id="IPR003423">
    <property type="entry name" value="OMP_efflux"/>
</dbReference>
<feature type="signal peptide" evidence="9">
    <location>
        <begin position="1"/>
        <end position="21"/>
    </location>
</feature>
<name>A0ABT0YVY8_9BURK</name>
<evidence type="ECO:0000256" key="3">
    <source>
        <dbReference type="ARBA" id="ARBA00022448"/>
    </source>
</evidence>
<evidence type="ECO:0000256" key="5">
    <source>
        <dbReference type="ARBA" id="ARBA00022692"/>
    </source>
</evidence>
<evidence type="ECO:0000256" key="4">
    <source>
        <dbReference type="ARBA" id="ARBA00022452"/>
    </source>
</evidence>
<dbReference type="Gene3D" id="1.20.1600.10">
    <property type="entry name" value="Outer membrane efflux proteins (OEP)"/>
    <property type="match status" value="1"/>
</dbReference>
<organism evidence="10 11">
    <name type="scientific">Caldimonas mangrovi</name>
    <dbReference type="NCBI Taxonomy" id="2944811"/>
    <lineage>
        <taxon>Bacteria</taxon>
        <taxon>Pseudomonadati</taxon>
        <taxon>Pseudomonadota</taxon>
        <taxon>Betaproteobacteria</taxon>
        <taxon>Burkholderiales</taxon>
        <taxon>Sphaerotilaceae</taxon>
        <taxon>Caldimonas</taxon>
    </lineage>
</organism>
<evidence type="ECO:0000313" key="10">
    <source>
        <dbReference type="EMBL" id="MCM5682905.1"/>
    </source>
</evidence>
<keyword evidence="4" id="KW-1134">Transmembrane beta strand</keyword>
<evidence type="ECO:0000256" key="7">
    <source>
        <dbReference type="ARBA" id="ARBA00023237"/>
    </source>
</evidence>
<comment type="subcellular location">
    <subcellularLocation>
        <location evidence="1">Cell outer membrane</location>
    </subcellularLocation>
</comment>
<keyword evidence="3" id="KW-0813">Transport</keyword>
<dbReference type="PANTHER" id="PTHR30026:SF22">
    <property type="entry name" value="OUTER MEMBRANE EFFLUX PROTEIN"/>
    <property type="match status" value="1"/>
</dbReference>
<dbReference type="NCBIfam" id="TIGR01844">
    <property type="entry name" value="type_I_sec_TolC"/>
    <property type="match status" value="1"/>
</dbReference>
<feature type="region of interest" description="Disordered" evidence="8">
    <location>
        <begin position="434"/>
        <end position="492"/>
    </location>
</feature>
<dbReference type="EMBL" id="JAMKFE010000026">
    <property type="protein sequence ID" value="MCM5682905.1"/>
    <property type="molecule type" value="Genomic_DNA"/>
</dbReference>
<gene>
    <name evidence="10" type="ORF">M8A51_25565</name>
</gene>
<accession>A0ABT0YVY8</accession>
<dbReference type="Pfam" id="PF02321">
    <property type="entry name" value="OEP"/>
    <property type="match status" value="2"/>
</dbReference>
<dbReference type="RefSeq" id="WP_251781446.1">
    <property type="nucleotide sequence ID" value="NZ_JAMKFE010000026.1"/>
</dbReference>
<dbReference type="PANTHER" id="PTHR30026">
    <property type="entry name" value="OUTER MEMBRANE PROTEIN TOLC"/>
    <property type="match status" value="1"/>
</dbReference>
<reference evidence="10" key="1">
    <citation type="submission" date="2022-05" db="EMBL/GenBank/DDBJ databases">
        <title>Schlegelella sp. nov., isolated from mangrove soil.</title>
        <authorList>
            <person name="Liu Y."/>
            <person name="Ge X."/>
            <person name="Liu W."/>
        </authorList>
    </citation>
    <scope>NUCLEOTIDE SEQUENCE</scope>
    <source>
        <strain evidence="10">S2-27</strain>
    </source>
</reference>
<dbReference type="InterPro" id="IPR051906">
    <property type="entry name" value="TolC-like"/>
</dbReference>
<protein>
    <submittedName>
        <fullName evidence="10">TolC family outer membrane protein</fullName>
    </submittedName>
</protein>
<evidence type="ECO:0000313" key="11">
    <source>
        <dbReference type="Proteomes" id="UP001165541"/>
    </source>
</evidence>
<keyword evidence="11" id="KW-1185">Reference proteome</keyword>
<keyword evidence="7" id="KW-0998">Cell outer membrane</keyword>
<proteinExistence type="inferred from homology"/>
<evidence type="ECO:0000256" key="2">
    <source>
        <dbReference type="ARBA" id="ARBA00007613"/>
    </source>
</evidence>
<keyword evidence="6" id="KW-0472">Membrane</keyword>
<keyword evidence="9" id="KW-0732">Signal</keyword>
<evidence type="ECO:0000256" key="6">
    <source>
        <dbReference type="ARBA" id="ARBA00023136"/>
    </source>
</evidence>